<dbReference type="OrthoDB" id="1975768at2"/>
<protein>
    <submittedName>
        <fullName evidence="2">Uncharacterized protein</fullName>
    </submittedName>
</protein>
<sequence>MKSRKKEAEKLVIDGNALYELDTECLERKRKGNSLQSTRNTPIIEQAKNNKIRKRRRYDKSNK</sequence>
<dbReference type="EMBL" id="SDKC01000001">
    <property type="protein sequence ID" value="RXS75166.1"/>
    <property type="molecule type" value="Genomic_DNA"/>
</dbReference>
<comment type="caution">
    <text evidence="2">The sequence shown here is derived from an EMBL/GenBank/DDBJ whole genome shotgun (WGS) entry which is preliminary data.</text>
</comment>
<gene>
    <name evidence="2" type="ORF">ETP43_07990</name>
</gene>
<keyword evidence="3" id="KW-1185">Reference proteome</keyword>
<dbReference type="Proteomes" id="UP000290106">
    <property type="component" value="Unassembled WGS sequence"/>
</dbReference>
<feature type="compositionally biased region" description="Polar residues" evidence="1">
    <location>
        <begin position="33"/>
        <end position="49"/>
    </location>
</feature>
<dbReference type="RefSeq" id="WP_129257683.1">
    <property type="nucleotide sequence ID" value="NZ_JBGKFY010000002.1"/>
</dbReference>
<evidence type="ECO:0000313" key="3">
    <source>
        <dbReference type="Proteomes" id="UP000290106"/>
    </source>
</evidence>
<dbReference type="AlphaFoldDB" id="A0A4Q1RHK6"/>
<feature type="compositionally biased region" description="Basic residues" evidence="1">
    <location>
        <begin position="50"/>
        <end position="63"/>
    </location>
</feature>
<reference evidence="2 3" key="1">
    <citation type="submission" date="2019-01" db="EMBL/GenBank/DDBJ databases">
        <title>Blautia sp. nov. KGMB01111 isolated human feces.</title>
        <authorList>
            <person name="Park J.-E."/>
            <person name="Kim J.-S."/>
            <person name="Park S.-H."/>
        </authorList>
    </citation>
    <scope>NUCLEOTIDE SEQUENCE [LARGE SCALE GENOMIC DNA]</scope>
    <source>
        <strain evidence="2 3">KGMB01111</strain>
    </source>
</reference>
<proteinExistence type="predicted"/>
<feature type="region of interest" description="Disordered" evidence="1">
    <location>
        <begin position="30"/>
        <end position="63"/>
    </location>
</feature>
<name>A0A4Q1RHK6_9FIRM</name>
<evidence type="ECO:0000313" key="2">
    <source>
        <dbReference type="EMBL" id="RXS75166.1"/>
    </source>
</evidence>
<evidence type="ECO:0000256" key="1">
    <source>
        <dbReference type="SAM" id="MobiDB-lite"/>
    </source>
</evidence>
<organism evidence="2 3">
    <name type="scientific">Blautia faecicola</name>
    <dbReference type="NCBI Taxonomy" id="2509240"/>
    <lineage>
        <taxon>Bacteria</taxon>
        <taxon>Bacillati</taxon>
        <taxon>Bacillota</taxon>
        <taxon>Clostridia</taxon>
        <taxon>Lachnospirales</taxon>
        <taxon>Lachnospiraceae</taxon>
        <taxon>Blautia</taxon>
    </lineage>
</organism>
<accession>A0A4Q1RHK6</accession>